<evidence type="ECO:0000313" key="2">
    <source>
        <dbReference type="Proteomes" id="UP000188268"/>
    </source>
</evidence>
<accession>A0A1R3H0X6</accession>
<proteinExistence type="predicted"/>
<protein>
    <submittedName>
        <fullName evidence="1">Uncharacterized protein</fullName>
    </submittedName>
</protein>
<comment type="caution">
    <text evidence="1">The sequence shown here is derived from an EMBL/GenBank/DDBJ whole genome shotgun (WGS) entry which is preliminary data.</text>
</comment>
<reference evidence="1 2" key="1">
    <citation type="submission" date="2013-09" db="EMBL/GenBank/DDBJ databases">
        <title>Corchorus capsularis genome sequencing.</title>
        <authorList>
            <person name="Alam M."/>
            <person name="Haque M.S."/>
            <person name="Islam M.S."/>
            <person name="Emdad E.M."/>
            <person name="Islam M.M."/>
            <person name="Ahmed B."/>
            <person name="Halim A."/>
            <person name="Hossen Q.M.M."/>
            <person name="Hossain M.Z."/>
            <person name="Ahmed R."/>
            <person name="Khan M.M."/>
            <person name="Islam R."/>
            <person name="Rashid M.M."/>
            <person name="Khan S.A."/>
            <person name="Rahman M.S."/>
            <person name="Alam M."/>
        </authorList>
    </citation>
    <scope>NUCLEOTIDE SEQUENCE [LARGE SCALE GENOMIC DNA]</scope>
    <source>
        <strain evidence="2">cv. CVL-1</strain>
        <tissue evidence="1">Whole seedling</tissue>
    </source>
</reference>
<organism evidence="1 2">
    <name type="scientific">Corchorus capsularis</name>
    <name type="common">Jute</name>
    <dbReference type="NCBI Taxonomy" id="210143"/>
    <lineage>
        <taxon>Eukaryota</taxon>
        <taxon>Viridiplantae</taxon>
        <taxon>Streptophyta</taxon>
        <taxon>Embryophyta</taxon>
        <taxon>Tracheophyta</taxon>
        <taxon>Spermatophyta</taxon>
        <taxon>Magnoliopsida</taxon>
        <taxon>eudicotyledons</taxon>
        <taxon>Gunneridae</taxon>
        <taxon>Pentapetalae</taxon>
        <taxon>rosids</taxon>
        <taxon>malvids</taxon>
        <taxon>Malvales</taxon>
        <taxon>Malvaceae</taxon>
        <taxon>Grewioideae</taxon>
        <taxon>Apeibeae</taxon>
        <taxon>Corchorus</taxon>
    </lineage>
</organism>
<evidence type="ECO:0000313" key="1">
    <source>
        <dbReference type="EMBL" id="OMO64004.1"/>
    </source>
</evidence>
<name>A0A1R3H0X6_COCAP</name>
<sequence>MALKLIIDLHSHLLVAGHA</sequence>
<gene>
    <name evidence="1" type="ORF">CCACVL1_22125</name>
</gene>
<dbReference type="Proteomes" id="UP000188268">
    <property type="component" value="Unassembled WGS sequence"/>
</dbReference>
<dbReference type="EMBL" id="AWWV01012853">
    <property type="protein sequence ID" value="OMO64004.1"/>
    <property type="molecule type" value="Genomic_DNA"/>
</dbReference>
<dbReference type="AlphaFoldDB" id="A0A1R3H0X6"/>
<keyword evidence="2" id="KW-1185">Reference proteome</keyword>